<dbReference type="InterPro" id="IPR027417">
    <property type="entry name" value="P-loop_NTPase"/>
</dbReference>
<evidence type="ECO:0000256" key="1">
    <source>
        <dbReference type="SAM" id="Phobius"/>
    </source>
</evidence>
<dbReference type="STRING" id="546271.Selsp_2124"/>
<gene>
    <name evidence="3" type="ordered locus">Selsp_2124</name>
    <name evidence="4" type="ORF">SELSPUOL_01926</name>
</gene>
<dbReference type="Gene3D" id="3.40.50.300">
    <property type="entry name" value="P-loop containing nucleotide triphosphate hydrolases"/>
    <property type="match status" value="1"/>
</dbReference>
<feature type="transmembrane region" description="Helical" evidence="1">
    <location>
        <begin position="518"/>
        <end position="537"/>
    </location>
</feature>
<keyword evidence="1" id="KW-0812">Transmembrane</keyword>
<reference evidence="4 5" key="1">
    <citation type="submission" date="2009-09" db="EMBL/GenBank/DDBJ databases">
        <authorList>
            <person name="Weinstock G."/>
            <person name="Sodergren E."/>
            <person name="Clifton S."/>
            <person name="Fulton L."/>
            <person name="Fulton B."/>
            <person name="Courtney L."/>
            <person name="Fronick C."/>
            <person name="Harrison M."/>
            <person name="Strong C."/>
            <person name="Farmer C."/>
            <person name="Delahaunty K."/>
            <person name="Markovic C."/>
            <person name="Hall O."/>
            <person name="Minx P."/>
            <person name="Tomlinson C."/>
            <person name="Mitreva M."/>
            <person name="Nelson J."/>
            <person name="Hou S."/>
            <person name="Wollam A."/>
            <person name="Pepin K.H."/>
            <person name="Johnson M."/>
            <person name="Bhonagiri V."/>
            <person name="Nash W.E."/>
            <person name="Warren W."/>
            <person name="Chinwalla A."/>
            <person name="Mardis E.R."/>
            <person name="Wilson R.K."/>
        </authorList>
    </citation>
    <scope>NUCLEOTIDE SEQUENCE [LARGE SCALE GENOMIC DNA]</scope>
    <source>
        <strain evidence="4">ATCC 35185</strain>
        <strain evidence="5">ATCC 35185 / DSM 20758 / VPI D19B-28</strain>
    </source>
</reference>
<organism evidence="4 5">
    <name type="scientific">Selenomonas sputigena (strain ATCC 35185 / DSM 20758 / CCUG 44933 / VPI D19B-28)</name>
    <dbReference type="NCBI Taxonomy" id="546271"/>
    <lineage>
        <taxon>Bacteria</taxon>
        <taxon>Bacillati</taxon>
        <taxon>Bacillota</taxon>
        <taxon>Negativicutes</taxon>
        <taxon>Selenomonadales</taxon>
        <taxon>Selenomonadaceae</taxon>
        <taxon>Selenomonas</taxon>
    </lineage>
</organism>
<dbReference type="Proteomes" id="UP000003505">
    <property type="component" value="Unassembled WGS sequence"/>
</dbReference>
<dbReference type="SUPFAM" id="SSF52540">
    <property type="entry name" value="P-loop containing nucleoside triphosphate hydrolases"/>
    <property type="match status" value="1"/>
</dbReference>
<keyword evidence="1" id="KW-0472">Membrane</keyword>
<name>C9LWS1_SELS3</name>
<dbReference type="eggNOG" id="COG0699">
    <property type="taxonomic scope" value="Bacteria"/>
</dbReference>
<dbReference type="GO" id="GO:0005525">
    <property type="term" value="F:GTP binding"/>
    <property type="evidence" value="ECO:0007669"/>
    <property type="project" value="InterPro"/>
</dbReference>
<keyword evidence="6" id="KW-1185">Reference proteome</keyword>
<dbReference type="Proteomes" id="UP000011124">
    <property type="component" value="Chromosome"/>
</dbReference>
<dbReference type="AlphaFoldDB" id="C9LWS1"/>
<feature type="domain" description="G" evidence="2">
    <location>
        <begin position="76"/>
        <end position="184"/>
    </location>
</feature>
<evidence type="ECO:0000313" key="6">
    <source>
        <dbReference type="Proteomes" id="UP000011124"/>
    </source>
</evidence>
<dbReference type="EMBL" id="CP002637">
    <property type="protein sequence ID" value="AEC01071.1"/>
    <property type="molecule type" value="Genomic_DNA"/>
</dbReference>
<dbReference type="OrthoDB" id="434560at2"/>
<accession>C9LWS1</accession>
<evidence type="ECO:0000313" key="3">
    <source>
        <dbReference type="EMBL" id="AEC01071.1"/>
    </source>
</evidence>
<dbReference type="InterPro" id="IPR006073">
    <property type="entry name" value="GTP-bd"/>
</dbReference>
<dbReference type="Pfam" id="PF01926">
    <property type="entry name" value="MMR_HSR1"/>
    <property type="match status" value="1"/>
</dbReference>
<protein>
    <recommendedName>
        <fullName evidence="2">G domain-containing protein</fullName>
    </recommendedName>
</protein>
<sequence length="627" mass="71563">MADARERLLKHYEDVERVLQKAETDVICISATTCPLSSTDVELLHKCTEAIEKMRKDFRHEKENMPKGVAWDTCSIAFLGETNSGKSTLIEALRVALTKGDGKSDACWGSPIGDGSPDFTRDVVRHELCVAGHRVVLEDLPGIEGKEKALVANIERGLREANVVIYLVGNGKKPERGTVAKIRRYLRQDALVYAICNVHCAPKANRTSLDGIYEENLQEKYEDAEREAARQTQAVMKNILGANFRAVYCMNAQLAFCAAAYDRTAGVTEIVPERDGLRKAQEKYAREFAGDYDAMQELSRLSVVEGLVKSCAGGFARERIEQCKRKMKSHFRRWKEREEENVGALALLQDACRELREIEAGERKILQNLNLAHEKFKERIELIPVRVAEKFREHYAKKLYANIEEWEEFDKDRAESFMERYKEDMQEYIKGKVEKRVREAAKILEEEYRQAGRRVEAFLWQNFETRIQASAEREGFLSTDFNKEDTLFSDIFEGVFSVLGAVAIRGVLAAFFGLTGPAGWILGGLFVVAEKLLRYLMSREERVAKAKNAAYEFLTKLEKKLQESLQDKFDEVDLGEQVRRASYRLIEELVEERRARFFERVEAAACHLQEELACKAEEIGGYSYGEA</sequence>
<dbReference type="KEGG" id="ssg:Selsp_2124"/>
<keyword evidence="1" id="KW-1133">Transmembrane helix</keyword>
<proteinExistence type="predicted"/>
<evidence type="ECO:0000313" key="4">
    <source>
        <dbReference type="EMBL" id="EEX76597.1"/>
    </source>
</evidence>
<dbReference type="EMBL" id="ACKP02000046">
    <property type="protein sequence ID" value="EEX76597.1"/>
    <property type="molecule type" value="Genomic_DNA"/>
</dbReference>
<evidence type="ECO:0000313" key="5">
    <source>
        <dbReference type="Proteomes" id="UP000003505"/>
    </source>
</evidence>
<reference evidence="3 6" key="2">
    <citation type="submission" date="2011-04" db="EMBL/GenBank/DDBJ databases">
        <title>The complete genome of Selenomonas sputigena DSM 20758.</title>
        <authorList>
            <consortium name="US DOE Joint Genome Institute (JGI-PGF)"/>
            <person name="Lucas S."/>
            <person name="Copeland A."/>
            <person name="Lapidus A."/>
            <person name="Bruce D."/>
            <person name="Goodwin L."/>
            <person name="Pitluck S."/>
            <person name="Peters L."/>
            <person name="Kyrpides N."/>
            <person name="Mavromatis K."/>
            <person name="Ivanova N."/>
            <person name="Ovchinnikova G."/>
            <person name="Teshima H."/>
            <person name="Detter J.C."/>
            <person name="Tapia R."/>
            <person name="Han C."/>
            <person name="Land M."/>
            <person name="Hauser L."/>
            <person name="Markowitz V."/>
            <person name="Cheng J.-F."/>
            <person name="Hugenholtz P."/>
            <person name="Woyke T."/>
            <person name="Wu D."/>
            <person name="Gronow S."/>
            <person name="Wellnitz S."/>
            <person name="Schneider S."/>
            <person name="Klenk H.-P."/>
            <person name="Eisen J.A."/>
        </authorList>
    </citation>
    <scope>NUCLEOTIDE SEQUENCE [LARGE SCALE GENOMIC DNA]</scope>
    <source>
        <strain evidence="3">ATCC 35185</strain>
        <strain evidence="6">ATCC 35185 / DSM 20758 / VPI D19B-28</strain>
    </source>
</reference>
<dbReference type="HOGENOM" id="CLU_446691_0_0_9"/>
<evidence type="ECO:0000259" key="2">
    <source>
        <dbReference type="Pfam" id="PF01926"/>
    </source>
</evidence>
<dbReference type="RefSeq" id="WP_006193228.1">
    <property type="nucleotide sequence ID" value="NZ_GG698597.1"/>
</dbReference>